<organism evidence="1 2">
    <name type="scientific">Romanomermis culicivorax</name>
    <name type="common">Nematode worm</name>
    <dbReference type="NCBI Taxonomy" id="13658"/>
    <lineage>
        <taxon>Eukaryota</taxon>
        <taxon>Metazoa</taxon>
        <taxon>Ecdysozoa</taxon>
        <taxon>Nematoda</taxon>
        <taxon>Enoplea</taxon>
        <taxon>Dorylaimia</taxon>
        <taxon>Mermithida</taxon>
        <taxon>Mermithoidea</taxon>
        <taxon>Mermithidae</taxon>
        <taxon>Romanomermis</taxon>
    </lineage>
</organism>
<reference evidence="2" key="1">
    <citation type="submission" date="2022-11" db="UniProtKB">
        <authorList>
            <consortium name="WormBaseParasite"/>
        </authorList>
    </citation>
    <scope>IDENTIFICATION</scope>
</reference>
<name>A0A915ITL3_ROMCU</name>
<proteinExistence type="predicted"/>
<protein>
    <submittedName>
        <fullName evidence="2">Uncharacterized protein</fullName>
    </submittedName>
</protein>
<evidence type="ECO:0000313" key="1">
    <source>
        <dbReference type="Proteomes" id="UP000887565"/>
    </source>
</evidence>
<sequence>MHVQNNKWKEIKSIFGDRNLVNLPRLKFGTFCAEDSYNAKTTKPRNRLLIQKGQHMINNTRIKR</sequence>
<dbReference type="WBParaSite" id="nRc.2.0.1.t17161-RA">
    <property type="protein sequence ID" value="nRc.2.0.1.t17161-RA"/>
    <property type="gene ID" value="nRc.2.0.1.g17161"/>
</dbReference>
<keyword evidence="1" id="KW-1185">Reference proteome</keyword>
<evidence type="ECO:0000313" key="2">
    <source>
        <dbReference type="WBParaSite" id="nRc.2.0.1.t17161-RA"/>
    </source>
</evidence>
<dbReference type="Proteomes" id="UP000887565">
    <property type="component" value="Unplaced"/>
</dbReference>
<accession>A0A915ITL3</accession>
<dbReference type="AlphaFoldDB" id="A0A915ITL3"/>